<dbReference type="RefSeq" id="WP_109639149.1">
    <property type="nucleotide sequence ID" value="NZ_QGHB01000009.1"/>
</dbReference>
<sequence length="133" mass="15022">MADHNGKTREVAEYALHVQCPWRVLDGDQLVTGSYDVHQPGPGWTGDGEFDWDVQGANRFDARAGKLTAHLAAEPVVVTSAEVAAWGDLTISLSDDFRIDVLRTGLVRHEEWRFFRPYRDDDHVVVFEEPEDT</sequence>
<dbReference type="EMBL" id="QGHB01000009">
    <property type="protein sequence ID" value="PWK84095.1"/>
    <property type="molecule type" value="Genomic_DNA"/>
</dbReference>
<accession>A0A316HVG6</accession>
<gene>
    <name evidence="1" type="ORF">C8D88_109180</name>
</gene>
<reference evidence="1 2" key="1">
    <citation type="submission" date="2018-05" db="EMBL/GenBank/DDBJ databases">
        <title>Genomic Encyclopedia of Type Strains, Phase IV (KMG-IV): sequencing the most valuable type-strain genomes for metagenomic binning, comparative biology and taxonomic classification.</title>
        <authorList>
            <person name="Goeker M."/>
        </authorList>
    </citation>
    <scope>NUCLEOTIDE SEQUENCE [LARGE SCALE GENOMIC DNA]</scope>
    <source>
        <strain evidence="1 2">DSM 45480</strain>
    </source>
</reference>
<dbReference type="AlphaFoldDB" id="A0A316HVG6"/>
<protein>
    <submittedName>
        <fullName evidence="1">Uncharacterized protein</fullName>
    </submittedName>
</protein>
<organism evidence="1 2">
    <name type="scientific">Lentzea atacamensis</name>
    <dbReference type="NCBI Taxonomy" id="531938"/>
    <lineage>
        <taxon>Bacteria</taxon>
        <taxon>Bacillati</taxon>
        <taxon>Actinomycetota</taxon>
        <taxon>Actinomycetes</taxon>
        <taxon>Pseudonocardiales</taxon>
        <taxon>Pseudonocardiaceae</taxon>
        <taxon>Lentzea</taxon>
    </lineage>
</organism>
<name>A0A316HVG6_9PSEU</name>
<proteinExistence type="predicted"/>
<dbReference type="Proteomes" id="UP000246005">
    <property type="component" value="Unassembled WGS sequence"/>
</dbReference>
<evidence type="ECO:0000313" key="1">
    <source>
        <dbReference type="EMBL" id="PWK84095.1"/>
    </source>
</evidence>
<evidence type="ECO:0000313" key="2">
    <source>
        <dbReference type="Proteomes" id="UP000246005"/>
    </source>
</evidence>
<comment type="caution">
    <text evidence="1">The sequence shown here is derived from an EMBL/GenBank/DDBJ whole genome shotgun (WGS) entry which is preliminary data.</text>
</comment>